<keyword evidence="1" id="KW-0812">Transmembrane</keyword>
<proteinExistence type="predicted"/>
<sequence length="170" mass="18559">MTGFNQSVPFTVSLTGCHHTLVLFGCIYAVTLFYNFMQIKLSNPMELLHSANAGEREPKTKVLLAVIGAAALGGGYYLALTVADAVSAITMFFVAVLLVILGTYCLFTAGSIAVLKLLRKNKNYYYKSRHFTTVSGMIYRMKQNAVGLANICILSTMVLVTVSTTLCMYL</sequence>
<dbReference type="AlphaFoldDB" id="K1SNF0"/>
<gene>
    <name evidence="2" type="ORF">OBE_08129</name>
</gene>
<comment type="caution">
    <text evidence="2">The sequence shown here is derived from an EMBL/GenBank/DDBJ whole genome shotgun (WGS) entry which is preliminary data.</text>
</comment>
<dbReference type="EMBL" id="AJWZ01005602">
    <property type="protein sequence ID" value="EKC62127.1"/>
    <property type="molecule type" value="Genomic_DNA"/>
</dbReference>
<dbReference type="PANTHER" id="PTHR46795:SF3">
    <property type="entry name" value="ABC TRANSPORTER PERMEASE"/>
    <property type="match status" value="1"/>
</dbReference>
<feature type="transmembrane region" description="Helical" evidence="1">
    <location>
        <begin position="85"/>
        <end position="118"/>
    </location>
</feature>
<dbReference type="InterPro" id="IPR052536">
    <property type="entry name" value="ABC-4_Integral_Memb_Prot"/>
</dbReference>
<evidence type="ECO:0000256" key="1">
    <source>
        <dbReference type="SAM" id="Phobius"/>
    </source>
</evidence>
<feature type="transmembrane region" description="Helical" evidence="1">
    <location>
        <begin position="20"/>
        <end position="41"/>
    </location>
</feature>
<keyword evidence="1" id="KW-1133">Transmembrane helix</keyword>
<keyword evidence="1" id="KW-0472">Membrane</keyword>
<dbReference type="PANTHER" id="PTHR46795">
    <property type="entry name" value="ABC TRANSPORTER PERMEASE-RELATED-RELATED"/>
    <property type="match status" value="1"/>
</dbReference>
<feature type="transmembrane region" description="Helical" evidence="1">
    <location>
        <begin position="145"/>
        <end position="166"/>
    </location>
</feature>
<organism evidence="2">
    <name type="scientific">human gut metagenome</name>
    <dbReference type="NCBI Taxonomy" id="408170"/>
    <lineage>
        <taxon>unclassified sequences</taxon>
        <taxon>metagenomes</taxon>
        <taxon>organismal metagenomes</taxon>
    </lineage>
</organism>
<protein>
    <submittedName>
        <fullName evidence="2">ABC transporter, permease protein</fullName>
    </submittedName>
</protein>
<reference evidence="2" key="1">
    <citation type="journal article" date="2013" name="Environ. Microbiol.">
        <title>Microbiota from the distal guts of lean and obese adolescents exhibit partial functional redundancy besides clear differences in community structure.</title>
        <authorList>
            <person name="Ferrer M."/>
            <person name="Ruiz A."/>
            <person name="Lanza F."/>
            <person name="Haange S.B."/>
            <person name="Oberbach A."/>
            <person name="Till H."/>
            <person name="Bargiela R."/>
            <person name="Campoy C."/>
            <person name="Segura M.T."/>
            <person name="Richter M."/>
            <person name="von Bergen M."/>
            <person name="Seifert J."/>
            <person name="Suarez A."/>
        </authorList>
    </citation>
    <scope>NUCLEOTIDE SEQUENCE</scope>
</reference>
<name>K1SNF0_9ZZZZ</name>
<feature type="transmembrane region" description="Helical" evidence="1">
    <location>
        <begin position="62"/>
        <end position="79"/>
    </location>
</feature>
<evidence type="ECO:0000313" key="2">
    <source>
        <dbReference type="EMBL" id="EKC62127.1"/>
    </source>
</evidence>
<feature type="non-terminal residue" evidence="2">
    <location>
        <position position="170"/>
    </location>
</feature>
<accession>K1SNF0</accession>